<comment type="similarity">
    <text evidence="8">Belongs to the binding-protein-dependent transport system permease family. LivHM subfamily.</text>
</comment>
<accession>A0ABP3RC88</accession>
<evidence type="ECO:0000256" key="4">
    <source>
        <dbReference type="ARBA" id="ARBA00022692"/>
    </source>
</evidence>
<protein>
    <submittedName>
        <fullName evidence="10">Branched-chain amino acid ABC transporter permease</fullName>
    </submittedName>
</protein>
<feature type="transmembrane region" description="Helical" evidence="9">
    <location>
        <begin position="92"/>
        <end position="112"/>
    </location>
</feature>
<feature type="transmembrane region" description="Helical" evidence="9">
    <location>
        <begin position="250"/>
        <end position="271"/>
    </location>
</feature>
<keyword evidence="3" id="KW-1003">Cell membrane</keyword>
<keyword evidence="11" id="KW-1185">Reference proteome</keyword>
<comment type="subcellular location">
    <subcellularLocation>
        <location evidence="1">Cell membrane</location>
        <topology evidence="1">Multi-pass membrane protein</topology>
    </subcellularLocation>
</comment>
<feature type="transmembrane region" description="Helical" evidence="9">
    <location>
        <begin position="132"/>
        <end position="154"/>
    </location>
</feature>
<feature type="transmembrane region" description="Helical" evidence="9">
    <location>
        <begin position="220"/>
        <end position="243"/>
    </location>
</feature>
<dbReference type="Proteomes" id="UP001500957">
    <property type="component" value="Unassembled WGS sequence"/>
</dbReference>
<feature type="transmembrane region" description="Helical" evidence="9">
    <location>
        <begin position="174"/>
        <end position="200"/>
    </location>
</feature>
<name>A0ABP3RC88_9ACTN</name>
<reference evidence="11" key="1">
    <citation type="journal article" date="2019" name="Int. J. Syst. Evol. Microbiol.">
        <title>The Global Catalogue of Microorganisms (GCM) 10K type strain sequencing project: providing services to taxonomists for standard genome sequencing and annotation.</title>
        <authorList>
            <consortium name="The Broad Institute Genomics Platform"/>
            <consortium name="The Broad Institute Genome Sequencing Center for Infectious Disease"/>
            <person name="Wu L."/>
            <person name="Ma J."/>
        </authorList>
    </citation>
    <scope>NUCLEOTIDE SEQUENCE [LARGE SCALE GENOMIC DNA]</scope>
    <source>
        <strain evidence="11">JCM 10671</strain>
    </source>
</reference>
<evidence type="ECO:0000256" key="5">
    <source>
        <dbReference type="ARBA" id="ARBA00022970"/>
    </source>
</evidence>
<feature type="transmembrane region" description="Helical" evidence="9">
    <location>
        <begin position="12"/>
        <end position="29"/>
    </location>
</feature>
<comment type="caution">
    <text evidence="10">The sequence shown here is derived from an EMBL/GenBank/DDBJ whole genome shotgun (WGS) entry which is preliminary data.</text>
</comment>
<dbReference type="PANTHER" id="PTHR11795:SF451">
    <property type="entry name" value="ABC TRANSPORTER PERMEASE PROTEIN"/>
    <property type="match status" value="1"/>
</dbReference>
<evidence type="ECO:0000256" key="9">
    <source>
        <dbReference type="SAM" id="Phobius"/>
    </source>
</evidence>
<evidence type="ECO:0000313" key="11">
    <source>
        <dbReference type="Proteomes" id="UP001500957"/>
    </source>
</evidence>
<evidence type="ECO:0000256" key="1">
    <source>
        <dbReference type="ARBA" id="ARBA00004651"/>
    </source>
</evidence>
<keyword evidence="7 9" id="KW-0472">Membrane</keyword>
<dbReference type="Pfam" id="PF02653">
    <property type="entry name" value="BPD_transp_2"/>
    <property type="match status" value="1"/>
</dbReference>
<dbReference type="InterPro" id="IPR001851">
    <property type="entry name" value="ABC_transp_permease"/>
</dbReference>
<feature type="transmembrane region" description="Helical" evidence="9">
    <location>
        <begin position="57"/>
        <end position="80"/>
    </location>
</feature>
<evidence type="ECO:0000256" key="7">
    <source>
        <dbReference type="ARBA" id="ARBA00023136"/>
    </source>
</evidence>
<proteinExistence type="inferred from homology"/>
<dbReference type="EMBL" id="BAAAHE010000007">
    <property type="protein sequence ID" value="GAA0607360.1"/>
    <property type="molecule type" value="Genomic_DNA"/>
</dbReference>
<dbReference type="PANTHER" id="PTHR11795">
    <property type="entry name" value="BRANCHED-CHAIN AMINO ACID TRANSPORT SYSTEM PERMEASE PROTEIN LIVH"/>
    <property type="match status" value="1"/>
</dbReference>
<keyword evidence="2" id="KW-0813">Transport</keyword>
<evidence type="ECO:0000256" key="6">
    <source>
        <dbReference type="ARBA" id="ARBA00022989"/>
    </source>
</evidence>
<evidence type="ECO:0000256" key="8">
    <source>
        <dbReference type="ARBA" id="ARBA00037998"/>
    </source>
</evidence>
<dbReference type="RefSeq" id="WP_344601569.1">
    <property type="nucleotide sequence ID" value="NZ_BAAAHE010000007.1"/>
</dbReference>
<dbReference type="InterPro" id="IPR052157">
    <property type="entry name" value="BCAA_transport_permease"/>
</dbReference>
<keyword evidence="6 9" id="KW-1133">Transmembrane helix</keyword>
<evidence type="ECO:0000313" key="10">
    <source>
        <dbReference type="EMBL" id="GAA0607360.1"/>
    </source>
</evidence>
<sequence>MSEQVVNGLESGSWYALMALALVLVMRATNVPNFAMAEMGLFGAFMLWTLMDAGIPYFIAIPIALLCGALLAVVLERVLIRPLLSESEFAGVLMTIGIFVGLNALTQLFWGSQPREVDSPFTASWDVFGTRVTANQLVSLGLAIAVTYALARYFRSPGGVRMRAVAEDRVTPRLVGVSVSWVFRTAWAVAGVIATLAMVLQGQSTLLTDQNAGSMVLKGFVAATVGGFTSVWGALAAGLGLGVIENLAGYWISTSARPAVALLVVLLVLLLRPQGLFGTVRTREV</sequence>
<evidence type="ECO:0000256" key="3">
    <source>
        <dbReference type="ARBA" id="ARBA00022475"/>
    </source>
</evidence>
<keyword evidence="4 9" id="KW-0812">Transmembrane</keyword>
<gene>
    <name evidence="10" type="ORF">GCM10009547_06610</name>
</gene>
<organism evidence="10 11">
    <name type="scientific">Sporichthya brevicatena</name>
    <dbReference type="NCBI Taxonomy" id="171442"/>
    <lineage>
        <taxon>Bacteria</taxon>
        <taxon>Bacillati</taxon>
        <taxon>Actinomycetota</taxon>
        <taxon>Actinomycetes</taxon>
        <taxon>Sporichthyales</taxon>
        <taxon>Sporichthyaceae</taxon>
        <taxon>Sporichthya</taxon>
    </lineage>
</organism>
<keyword evidence="5" id="KW-0029">Amino-acid transport</keyword>
<dbReference type="CDD" id="cd06582">
    <property type="entry name" value="TM_PBP1_LivH_like"/>
    <property type="match status" value="1"/>
</dbReference>
<evidence type="ECO:0000256" key="2">
    <source>
        <dbReference type="ARBA" id="ARBA00022448"/>
    </source>
</evidence>